<sequence length="289" mass="31635">MFPSARVAPTTGRAQEKGSSHKDATFGSTSHSFSGTPQKITMKTTVLVRDESPHRFQIFPLREVPSMKVLSIEKPLPGLPSSEQSEQALSSRLGVRPATKTSTSSALKENLSARNDHYNASKLLAASSTEKSLASRPPNPGDVASVRSSVSTKTLRQAKPCVSITEPLNVARKTNPRHDGRHRHTKSSSFGGSGISISSTSGVLSRHMHLRSVELVKVSGVLESQARKRYAIYNQSLDIPKDQRISDWNSADDIVALYATNDLLHPIIQELQTQLDQEIEYWSNLGLCH</sequence>
<accession>A0ACD3AGN4</accession>
<name>A0ACD3AGN4_9AGAR</name>
<gene>
    <name evidence="1" type="ORF">BDN72DRAFT_846317</name>
</gene>
<evidence type="ECO:0000313" key="1">
    <source>
        <dbReference type="EMBL" id="TFK64696.1"/>
    </source>
</evidence>
<dbReference type="Proteomes" id="UP000308600">
    <property type="component" value="Unassembled WGS sequence"/>
</dbReference>
<reference evidence="1 2" key="1">
    <citation type="journal article" date="2019" name="Nat. Ecol. Evol.">
        <title>Megaphylogeny resolves global patterns of mushroom evolution.</title>
        <authorList>
            <person name="Varga T."/>
            <person name="Krizsan K."/>
            <person name="Foldi C."/>
            <person name="Dima B."/>
            <person name="Sanchez-Garcia M."/>
            <person name="Sanchez-Ramirez S."/>
            <person name="Szollosi G.J."/>
            <person name="Szarkandi J.G."/>
            <person name="Papp V."/>
            <person name="Albert L."/>
            <person name="Andreopoulos W."/>
            <person name="Angelini C."/>
            <person name="Antonin V."/>
            <person name="Barry K.W."/>
            <person name="Bougher N.L."/>
            <person name="Buchanan P."/>
            <person name="Buyck B."/>
            <person name="Bense V."/>
            <person name="Catcheside P."/>
            <person name="Chovatia M."/>
            <person name="Cooper J."/>
            <person name="Damon W."/>
            <person name="Desjardin D."/>
            <person name="Finy P."/>
            <person name="Geml J."/>
            <person name="Haridas S."/>
            <person name="Hughes K."/>
            <person name="Justo A."/>
            <person name="Karasinski D."/>
            <person name="Kautmanova I."/>
            <person name="Kiss B."/>
            <person name="Kocsube S."/>
            <person name="Kotiranta H."/>
            <person name="LaButti K.M."/>
            <person name="Lechner B.E."/>
            <person name="Liimatainen K."/>
            <person name="Lipzen A."/>
            <person name="Lukacs Z."/>
            <person name="Mihaltcheva S."/>
            <person name="Morgado L.N."/>
            <person name="Niskanen T."/>
            <person name="Noordeloos M.E."/>
            <person name="Ohm R.A."/>
            <person name="Ortiz-Santana B."/>
            <person name="Ovrebo C."/>
            <person name="Racz N."/>
            <person name="Riley R."/>
            <person name="Savchenko A."/>
            <person name="Shiryaev A."/>
            <person name="Soop K."/>
            <person name="Spirin V."/>
            <person name="Szebenyi C."/>
            <person name="Tomsovsky M."/>
            <person name="Tulloss R.E."/>
            <person name="Uehling J."/>
            <person name="Grigoriev I.V."/>
            <person name="Vagvolgyi C."/>
            <person name="Papp T."/>
            <person name="Martin F.M."/>
            <person name="Miettinen O."/>
            <person name="Hibbett D.S."/>
            <person name="Nagy L.G."/>
        </authorList>
    </citation>
    <scope>NUCLEOTIDE SEQUENCE [LARGE SCALE GENOMIC DNA]</scope>
    <source>
        <strain evidence="1 2">NL-1719</strain>
    </source>
</reference>
<organism evidence="1 2">
    <name type="scientific">Pluteus cervinus</name>
    <dbReference type="NCBI Taxonomy" id="181527"/>
    <lineage>
        <taxon>Eukaryota</taxon>
        <taxon>Fungi</taxon>
        <taxon>Dikarya</taxon>
        <taxon>Basidiomycota</taxon>
        <taxon>Agaricomycotina</taxon>
        <taxon>Agaricomycetes</taxon>
        <taxon>Agaricomycetidae</taxon>
        <taxon>Agaricales</taxon>
        <taxon>Pluteineae</taxon>
        <taxon>Pluteaceae</taxon>
        <taxon>Pluteus</taxon>
    </lineage>
</organism>
<protein>
    <submittedName>
        <fullName evidence="1">Uncharacterized protein</fullName>
    </submittedName>
</protein>
<dbReference type="EMBL" id="ML208464">
    <property type="protein sequence ID" value="TFK64696.1"/>
    <property type="molecule type" value="Genomic_DNA"/>
</dbReference>
<evidence type="ECO:0000313" key="2">
    <source>
        <dbReference type="Proteomes" id="UP000308600"/>
    </source>
</evidence>
<keyword evidence="2" id="KW-1185">Reference proteome</keyword>
<proteinExistence type="predicted"/>